<dbReference type="OrthoDB" id="1681765at2759"/>
<dbReference type="Proteomes" id="UP000759537">
    <property type="component" value="Unassembled WGS sequence"/>
</dbReference>
<reference evidence="2" key="1">
    <citation type="submission" date="2019-10" db="EMBL/GenBank/DDBJ databases">
        <authorList>
            <consortium name="DOE Joint Genome Institute"/>
            <person name="Kuo A."/>
            <person name="Miyauchi S."/>
            <person name="Kiss E."/>
            <person name="Drula E."/>
            <person name="Kohler A."/>
            <person name="Sanchez-Garcia M."/>
            <person name="Andreopoulos B."/>
            <person name="Barry K.W."/>
            <person name="Bonito G."/>
            <person name="Buee M."/>
            <person name="Carver A."/>
            <person name="Chen C."/>
            <person name="Cichocki N."/>
            <person name="Clum A."/>
            <person name="Culley D."/>
            <person name="Crous P.W."/>
            <person name="Fauchery L."/>
            <person name="Girlanda M."/>
            <person name="Hayes R."/>
            <person name="Keri Z."/>
            <person name="LaButti K."/>
            <person name="Lipzen A."/>
            <person name="Lombard V."/>
            <person name="Magnuson J."/>
            <person name="Maillard F."/>
            <person name="Morin E."/>
            <person name="Murat C."/>
            <person name="Nolan M."/>
            <person name="Ohm R."/>
            <person name="Pangilinan J."/>
            <person name="Pereira M."/>
            <person name="Perotto S."/>
            <person name="Peter M."/>
            <person name="Riley R."/>
            <person name="Sitrit Y."/>
            <person name="Stielow B."/>
            <person name="Szollosi G."/>
            <person name="Zifcakova L."/>
            <person name="Stursova M."/>
            <person name="Spatafora J.W."/>
            <person name="Tedersoo L."/>
            <person name="Vaario L.-M."/>
            <person name="Yamada A."/>
            <person name="Yan M."/>
            <person name="Wang P."/>
            <person name="Xu J."/>
            <person name="Bruns T."/>
            <person name="Baldrian P."/>
            <person name="Vilgalys R."/>
            <person name="Henrissat B."/>
            <person name="Grigoriev I.V."/>
            <person name="Hibbett D."/>
            <person name="Nagy L.G."/>
            <person name="Martin F.M."/>
        </authorList>
    </citation>
    <scope>NUCLEOTIDE SEQUENCE</scope>
    <source>
        <strain evidence="2">Prilba</strain>
    </source>
</reference>
<dbReference type="InterPro" id="IPR045249">
    <property type="entry name" value="HARBI1-like"/>
</dbReference>
<dbReference type="AlphaFoldDB" id="A0A9P5T6L7"/>
<accession>A0A9P5T6L7</accession>
<dbReference type="EMBL" id="WHVB01000012">
    <property type="protein sequence ID" value="KAF8478129.1"/>
    <property type="molecule type" value="Genomic_DNA"/>
</dbReference>
<proteinExistence type="predicted"/>
<organism evidence="2 3">
    <name type="scientific">Russula ochroleuca</name>
    <dbReference type="NCBI Taxonomy" id="152965"/>
    <lineage>
        <taxon>Eukaryota</taxon>
        <taxon>Fungi</taxon>
        <taxon>Dikarya</taxon>
        <taxon>Basidiomycota</taxon>
        <taxon>Agaricomycotina</taxon>
        <taxon>Agaricomycetes</taxon>
        <taxon>Russulales</taxon>
        <taxon>Russulaceae</taxon>
        <taxon>Russula</taxon>
    </lineage>
</organism>
<dbReference type="PANTHER" id="PTHR22930:SF259">
    <property type="entry name" value="OS08G0106900 PROTEIN"/>
    <property type="match status" value="1"/>
</dbReference>
<comment type="caution">
    <text evidence="2">The sequence shown here is derived from an EMBL/GenBank/DDBJ whole genome shotgun (WGS) entry which is preliminary data.</text>
</comment>
<dbReference type="PANTHER" id="PTHR22930">
    <property type="match status" value="1"/>
</dbReference>
<keyword evidence="3" id="KW-1185">Reference proteome</keyword>
<gene>
    <name evidence="2" type="ORF">DFH94DRAFT_634095</name>
</gene>
<protein>
    <recommendedName>
        <fullName evidence="1">DUF8040 domain-containing protein</fullName>
    </recommendedName>
</protein>
<evidence type="ECO:0000259" key="1">
    <source>
        <dbReference type="Pfam" id="PF26138"/>
    </source>
</evidence>
<dbReference type="InterPro" id="IPR058353">
    <property type="entry name" value="DUF8040"/>
</dbReference>
<feature type="domain" description="DUF8040" evidence="1">
    <location>
        <begin position="1"/>
        <end position="34"/>
    </location>
</feature>
<name>A0A9P5T6L7_9AGAM</name>
<reference evidence="2" key="2">
    <citation type="journal article" date="2020" name="Nat. Commun.">
        <title>Large-scale genome sequencing of mycorrhizal fungi provides insights into the early evolution of symbiotic traits.</title>
        <authorList>
            <person name="Miyauchi S."/>
            <person name="Kiss E."/>
            <person name="Kuo A."/>
            <person name="Drula E."/>
            <person name="Kohler A."/>
            <person name="Sanchez-Garcia M."/>
            <person name="Morin E."/>
            <person name="Andreopoulos B."/>
            <person name="Barry K.W."/>
            <person name="Bonito G."/>
            <person name="Buee M."/>
            <person name="Carver A."/>
            <person name="Chen C."/>
            <person name="Cichocki N."/>
            <person name="Clum A."/>
            <person name="Culley D."/>
            <person name="Crous P.W."/>
            <person name="Fauchery L."/>
            <person name="Girlanda M."/>
            <person name="Hayes R.D."/>
            <person name="Keri Z."/>
            <person name="LaButti K."/>
            <person name="Lipzen A."/>
            <person name="Lombard V."/>
            <person name="Magnuson J."/>
            <person name="Maillard F."/>
            <person name="Murat C."/>
            <person name="Nolan M."/>
            <person name="Ohm R.A."/>
            <person name="Pangilinan J."/>
            <person name="Pereira M.F."/>
            <person name="Perotto S."/>
            <person name="Peter M."/>
            <person name="Pfister S."/>
            <person name="Riley R."/>
            <person name="Sitrit Y."/>
            <person name="Stielow J.B."/>
            <person name="Szollosi G."/>
            <person name="Zifcakova L."/>
            <person name="Stursova M."/>
            <person name="Spatafora J.W."/>
            <person name="Tedersoo L."/>
            <person name="Vaario L.M."/>
            <person name="Yamada A."/>
            <person name="Yan M."/>
            <person name="Wang P."/>
            <person name="Xu J."/>
            <person name="Bruns T."/>
            <person name="Baldrian P."/>
            <person name="Vilgalys R."/>
            <person name="Dunand C."/>
            <person name="Henrissat B."/>
            <person name="Grigoriev I.V."/>
            <person name="Hibbett D."/>
            <person name="Nagy L.G."/>
            <person name="Martin F.M."/>
        </authorList>
    </citation>
    <scope>NUCLEOTIDE SEQUENCE</scope>
    <source>
        <strain evidence="2">Prilba</strain>
    </source>
</reference>
<evidence type="ECO:0000313" key="3">
    <source>
        <dbReference type="Proteomes" id="UP000759537"/>
    </source>
</evidence>
<dbReference type="Pfam" id="PF26138">
    <property type="entry name" value="DUF8040"/>
    <property type="match status" value="1"/>
</dbReference>
<sequence>MLVTGLSIRHIAERFQHSNETISKYFCRVLVAVLSPPFYTNHVCLPKANQPTPSFILDNLKFFPFFEGALGAIDGTHINCSLSALEQDGCRNRKGGLSQNCLACCSFDL</sequence>
<evidence type="ECO:0000313" key="2">
    <source>
        <dbReference type="EMBL" id="KAF8478129.1"/>
    </source>
</evidence>